<reference evidence="2 3" key="1">
    <citation type="submission" date="2013-12" db="EMBL/GenBank/DDBJ databases">
        <authorList>
            <consortium name="DOE Joint Genome Institute"/>
            <person name="Smidt H."/>
            <person name="Huntemann M."/>
            <person name="Han J."/>
            <person name="Chen A."/>
            <person name="Kyrpides N."/>
            <person name="Mavromatis K."/>
            <person name="Markowitz V."/>
            <person name="Palaniappan K."/>
            <person name="Ivanova N."/>
            <person name="Schaumberg A."/>
            <person name="Pati A."/>
            <person name="Liolios K."/>
            <person name="Nordberg H.P."/>
            <person name="Cantor M.N."/>
            <person name="Hua S.X."/>
            <person name="Woyke T."/>
        </authorList>
    </citation>
    <scope>NUCLEOTIDE SEQUENCE [LARGE SCALE GENOMIC DNA]</scope>
    <source>
        <strain evidence="3">DSM 15288</strain>
    </source>
</reference>
<organism evidence="2 3">
    <name type="scientific">Desulfitobacterium metallireducens DSM 15288</name>
    <dbReference type="NCBI Taxonomy" id="871968"/>
    <lineage>
        <taxon>Bacteria</taxon>
        <taxon>Bacillati</taxon>
        <taxon>Bacillota</taxon>
        <taxon>Clostridia</taxon>
        <taxon>Eubacteriales</taxon>
        <taxon>Desulfitobacteriaceae</taxon>
        <taxon>Desulfitobacterium</taxon>
    </lineage>
</organism>
<dbReference type="AlphaFoldDB" id="W0E9F1"/>
<dbReference type="Proteomes" id="UP000010847">
    <property type="component" value="Chromosome"/>
</dbReference>
<protein>
    <submittedName>
        <fullName evidence="2">Acetyltransferase</fullName>
    </submittedName>
</protein>
<gene>
    <name evidence="2" type="ORF">DESME_10390</name>
</gene>
<evidence type="ECO:0000313" key="3">
    <source>
        <dbReference type="Proteomes" id="UP000010847"/>
    </source>
</evidence>
<dbReference type="SUPFAM" id="SSF55729">
    <property type="entry name" value="Acyl-CoA N-acyltransferases (Nat)"/>
    <property type="match status" value="1"/>
</dbReference>
<dbReference type="Gene3D" id="3.40.630.30">
    <property type="match status" value="1"/>
</dbReference>
<accession>W0E9F1</accession>
<dbReference type="PROSITE" id="PS51186">
    <property type="entry name" value="GNAT"/>
    <property type="match status" value="1"/>
</dbReference>
<dbReference type="InterPro" id="IPR016181">
    <property type="entry name" value="Acyl_CoA_acyltransferase"/>
</dbReference>
<evidence type="ECO:0000259" key="1">
    <source>
        <dbReference type="PROSITE" id="PS51186"/>
    </source>
</evidence>
<dbReference type="EMBL" id="CP007032">
    <property type="protein sequence ID" value="AHF07392.1"/>
    <property type="molecule type" value="Genomic_DNA"/>
</dbReference>
<dbReference type="STRING" id="871968.DESME_10390"/>
<sequence length="160" mass="19146">MNIALEAVSIEQKSVLRNLLELYIYDFTEFIPDDVDCHGLYGYKYLDQYWTEEGRHPFFIYIDGNIAGFVLVRRYYVSDLNDYIYSIAEFFVMKKYRKQGVGREVAFRIFNMFSGVWEVAEVEENRPAQAFWRKVIHAFTQGDFEEIQKEDWIGPVQRFL</sequence>
<dbReference type="eggNOG" id="COG5628">
    <property type="taxonomic scope" value="Bacteria"/>
</dbReference>
<dbReference type="InterPro" id="IPR000182">
    <property type="entry name" value="GNAT_dom"/>
</dbReference>
<keyword evidence="3" id="KW-1185">Reference proteome</keyword>
<dbReference type="HOGENOM" id="CLU_112329_1_1_9"/>
<proteinExistence type="predicted"/>
<dbReference type="Pfam" id="PF00583">
    <property type="entry name" value="Acetyltransf_1"/>
    <property type="match status" value="1"/>
</dbReference>
<dbReference type="RefSeq" id="WP_006716076.1">
    <property type="nucleotide sequence ID" value="NZ_CP007032.1"/>
</dbReference>
<feature type="domain" description="N-acetyltransferase" evidence="1">
    <location>
        <begin position="14"/>
        <end position="160"/>
    </location>
</feature>
<keyword evidence="2" id="KW-0808">Transferase</keyword>
<dbReference type="GO" id="GO:0016747">
    <property type="term" value="F:acyltransferase activity, transferring groups other than amino-acyl groups"/>
    <property type="evidence" value="ECO:0007669"/>
    <property type="project" value="InterPro"/>
</dbReference>
<dbReference type="CDD" id="cd04301">
    <property type="entry name" value="NAT_SF"/>
    <property type="match status" value="1"/>
</dbReference>
<evidence type="ECO:0000313" key="2">
    <source>
        <dbReference type="EMBL" id="AHF07392.1"/>
    </source>
</evidence>
<dbReference type="KEGG" id="dmt:DESME_10390"/>
<name>W0E9F1_9FIRM</name>